<comment type="caution">
    <text evidence="4">The sequence shown here is derived from an EMBL/GenBank/DDBJ whole genome shotgun (WGS) entry which is preliminary data.</text>
</comment>
<dbReference type="GO" id="GO:0005524">
    <property type="term" value="F:ATP binding"/>
    <property type="evidence" value="ECO:0007669"/>
    <property type="project" value="UniProtKB-UniRule"/>
</dbReference>
<feature type="domain" description="ATP-grasp" evidence="3">
    <location>
        <begin position="206"/>
        <end position="412"/>
    </location>
</feature>
<keyword evidence="1" id="KW-0547">Nucleotide-binding</keyword>
<dbReference type="STRING" id="1131935.PDENDC454_19008"/>
<accession>H3SJS4</accession>
<evidence type="ECO:0000256" key="2">
    <source>
        <dbReference type="SAM" id="MobiDB-lite"/>
    </source>
</evidence>
<feature type="region of interest" description="Disordered" evidence="2">
    <location>
        <begin position="98"/>
        <end position="145"/>
    </location>
</feature>
<gene>
    <name evidence="4" type="ORF">PDENDC454_19008</name>
</gene>
<evidence type="ECO:0000259" key="3">
    <source>
        <dbReference type="PROSITE" id="PS50975"/>
    </source>
</evidence>
<reference evidence="4 5" key="1">
    <citation type="journal article" date="2012" name="J. Bacteriol.">
        <title>Genome Sequence of the Pattern-Forming Social Bacterium Paenibacillus dendritiformis C454 Chiral Morphotype.</title>
        <authorList>
            <person name="Sirota-Madi A."/>
            <person name="Olender T."/>
            <person name="Helman Y."/>
            <person name="Brainis I."/>
            <person name="Finkelshtein A."/>
            <person name="Roth D."/>
            <person name="Hagai E."/>
            <person name="Leshkowitz D."/>
            <person name="Brodsky L."/>
            <person name="Galatenko V."/>
            <person name="Nikolaev V."/>
            <person name="Gutnick D.L."/>
            <person name="Lancet D."/>
            <person name="Ben-Jacob E."/>
        </authorList>
    </citation>
    <scope>NUCLEOTIDE SEQUENCE [LARGE SCALE GENOMIC DNA]</scope>
    <source>
        <strain evidence="4 5">C454</strain>
    </source>
</reference>
<name>H3SJS4_9BACL</name>
<dbReference type="InterPro" id="IPR011761">
    <property type="entry name" value="ATP-grasp"/>
</dbReference>
<dbReference type="SUPFAM" id="SSF56059">
    <property type="entry name" value="Glutathione synthetase ATP-binding domain-like"/>
    <property type="match status" value="1"/>
</dbReference>
<proteinExistence type="predicted"/>
<sequence length="516" mass="56163">MRNPAPEAVRPLLKPVYDGPRIVLGTFDAEAYWRPDHLAKLPAIRAAQGRAVAGCMDELLFPLCGEDGLLITRQPMNAAHAAYLREIGFRFRTVSAGGGGASGNGTRGTHEPDRTSENGRTSEQYRTCEHGGTSERGGTDGSGGGDVFQAIASQPDQAHWRRRLQELPWAVYAVTPSAAELARRYGAAARVPAADVTARVNSKAYSHRLAARLGWNPPGHLAEDADEAMRIGTELLRRAGKLVLKDPYGVSGSGNLAVDSIPLLERLIGCIQDQQRAGKRVQLLLEPWLEKENDFSCHLQISPDGAVSLLGVQQMVNRGHNYGGSHAADPELVERLNASEYFAAMEQLAACLYEEGYFGPVCVDSMLLADGRVHPVVEINARHSMGLLNYSLDTHWERCGRRSFLSCLQLGLPEAWKASAEPNGGMDRAEGEEGAWSEQAERFGSLLAQLDWSGLLFTPGRREGIVPLSANTLFAPDGGRASGRWYVSLASGSREASERMSRRLREALAAYGFRIY</sequence>
<dbReference type="RefSeq" id="WP_006678297.1">
    <property type="nucleotide sequence ID" value="NZ_AHKH01000060.1"/>
</dbReference>
<keyword evidence="1" id="KW-0067">ATP-binding</keyword>
<dbReference type="GO" id="GO:0046872">
    <property type="term" value="F:metal ion binding"/>
    <property type="evidence" value="ECO:0007669"/>
    <property type="project" value="InterPro"/>
</dbReference>
<evidence type="ECO:0000256" key="1">
    <source>
        <dbReference type="PROSITE-ProRule" id="PRU00409"/>
    </source>
</evidence>
<organism evidence="4 5">
    <name type="scientific">Paenibacillus dendritiformis C454</name>
    <dbReference type="NCBI Taxonomy" id="1131935"/>
    <lineage>
        <taxon>Bacteria</taxon>
        <taxon>Bacillati</taxon>
        <taxon>Bacillota</taxon>
        <taxon>Bacilli</taxon>
        <taxon>Bacillales</taxon>
        <taxon>Paenibacillaceae</taxon>
        <taxon>Paenibacillus</taxon>
    </lineage>
</organism>
<dbReference type="PROSITE" id="PS50975">
    <property type="entry name" value="ATP_GRASP"/>
    <property type="match status" value="1"/>
</dbReference>
<feature type="compositionally biased region" description="Basic and acidic residues" evidence="2">
    <location>
        <begin position="108"/>
        <end position="117"/>
    </location>
</feature>
<keyword evidence="5" id="KW-1185">Reference proteome</keyword>
<evidence type="ECO:0000313" key="5">
    <source>
        <dbReference type="Proteomes" id="UP000003900"/>
    </source>
</evidence>
<dbReference type="AlphaFoldDB" id="H3SJS4"/>
<dbReference type="Proteomes" id="UP000003900">
    <property type="component" value="Unassembled WGS sequence"/>
</dbReference>
<dbReference type="PATRIC" id="fig|1131935.3.peg.3948"/>
<protein>
    <recommendedName>
        <fullName evidence="3">ATP-grasp domain-containing protein</fullName>
    </recommendedName>
</protein>
<dbReference type="EMBL" id="AHKH01000060">
    <property type="protein sequence ID" value="EHQ60694.1"/>
    <property type="molecule type" value="Genomic_DNA"/>
</dbReference>
<evidence type="ECO:0000313" key="4">
    <source>
        <dbReference type="EMBL" id="EHQ60694.1"/>
    </source>
</evidence>